<organism evidence="6 7">
    <name type="scientific">Candidatus Limadaptatus stercorigallinarum</name>
    <dbReference type="NCBI Taxonomy" id="2840845"/>
    <lineage>
        <taxon>Bacteria</taxon>
        <taxon>Bacillati</taxon>
        <taxon>Bacillota</taxon>
        <taxon>Clostridia</taxon>
        <taxon>Eubacteriales</taxon>
        <taxon>Candidatus Limadaptatus</taxon>
    </lineage>
</organism>
<dbReference type="SUPFAM" id="SSF56281">
    <property type="entry name" value="Metallo-hydrolase/oxidoreductase"/>
    <property type="match status" value="1"/>
</dbReference>
<proteinExistence type="predicted"/>
<keyword evidence="3" id="KW-0378">Hydrolase</keyword>
<dbReference type="InterPro" id="IPR051453">
    <property type="entry name" value="MBL_Glyoxalase_II"/>
</dbReference>
<dbReference type="GO" id="GO:0016787">
    <property type="term" value="F:hydrolase activity"/>
    <property type="evidence" value="ECO:0007669"/>
    <property type="project" value="UniProtKB-KW"/>
</dbReference>
<sequence>MTIITFHTTELETDTYLVLNGARAFVVDPGADADKIAAAANNAGAVIENVLLTHAHFDHIGAAAELQRRGALIVMHRDDVPLVASFKNLAFYTGKTVDKFVPDVTVSGGETLDVAGISVKVIHTPGHTAGGVCYVAEDSIFSGDTLFELSYGRTDFPTGSFKDLKNSLINKLFALKGDYKVYPGHGNPTTLAFEREHNPILHD</sequence>
<comment type="caution">
    <text evidence="6">The sequence shown here is derived from an EMBL/GenBank/DDBJ whole genome shotgun (WGS) entry which is preliminary data.</text>
</comment>
<dbReference type="Pfam" id="PF00753">
    <property type="entry name" value="Lactamase_B"/>
    <property type="match status" value="1"/>
</dbReference>
<evidence type="ECO:0000256" key="2">
    <source>
        <dbReference type="ARBA" id="ARBA00022723"/>
    </source>
</evidence>
<evidence type="ECO:0000259" key="5">
    <source>
        <dbReference type="SMART" id="SM00849"/>
    </source>
</evidence>
<dbReference type="SMART" id="SM00849">
    <property type="entry name" value="Lactamase_B"/>
    <property type="match status" value="1"/>
</dbReference>
<evidence type="ECO:0000256" key="3">
    <source>
        <dbReference type="ARBA" id="ARBA00022801"/>
    </source>
</evidence>
<protein>
    <submittedName>
        <fullName evidence="6">MBL fold metallo-hydrolase</fullName>
    </submittedName>
</protein>
<keyword evidence="4" id="KW-0862">Zinc</keyword>
<reference evidence="6" key="2">
    <citation type="journal article" date="2021" name="PeerJ">
        <title>Extensive microbial diversity within the chicken gut microbiome revealed by metagenomics and culture.</title>
        <authorList>
            <person name="Gilroy R."/>
            <person name="Ravi A."/>
            <person name="Getino M."/>
            <person name="Pursley I."/>
            <person name="Horton D.L."/>
            <person name="Alikhan N.F."/>
            <person name="Baker D."/>
            <person name="Gharbi K."/>
            <person name="Hall N."/>
            <person name="Watson M."/>
            <person name="Adriaenssens E.M."/>
            <person name="Foster-Nyarko E."/>
            <person name="Jarju S."/>
            <person name="Secka A."/>
            <person name="Antonio M."/>
            <person name="Oren A."/>
            <person name="Chaudhuri R.R."/>
            <person name="La Ragione R."/>
            <person name="Hildebrand F."/>
            <person name="Pallen M.J."/>
        </authorList>
    </citation>
    <scope>NUCLEOTIDE SEQUENCE</scope>
    <source>
        <strain evidence="6">1063</strain>
    </source>
</reference>
<dbReference type="CDD" id="cd06262">
    <property type="entry name" value="metallo-hydrolase-like_MBL-fold"/>
    <property type="match status" value="1"/>
</dbReference>
<dbReference type="Proteomes" id="UP000824088">
    <property type="component" value="Unassembled WGS sequence"/>
</dbReference>
<evidence type="ECO:0000313" key="6">
    <source>
        <dbReference type="EMBL" id="HIU21475.1"/>
    </source>
</evidence>
<name>A0A9D1HUB6_9FIRM</name>
<dbReference type="AlphaFoldDB" id="A0A9D1HUB6"/>
<dbReference type="InterPro" id="IPR036866">
    <property type="entry name" value="RibonucZ/Hydroxyglut_hydro"/>
</dbReference>
<comment type="cofactor">
    <cofactor evidence="1">
        <name>Zn(2+)</name>
        <dbReference type="ChEBI" id="CHEBI:29105"/>
    </cofactor>
</comment>
<accession>A0A9D1HUB6</accession>
<evidence type="ECO:0000256" key="1">
    <source>
        <dbReference type="ARBA" id="ARBA00001947"/>
    </source>
</evidence>
<dbReference type="PANTHER" id="PTHR46233">
    <property type="entry name" value="HYDROXYACYLGLUTATHIONE HYDROLASE GLOC"/>
    <property type="match status" value="1"/>
</dbReference>
<gene>
    <name evidence="6" type="ORF">IAD51_04505</name>
</gene>
<dbReference type="GO" id="GO:0046872">
    <property type="term" value="F:metal ion binding"/>
    <property type="evidence" value="ECO:0007669"/>
    <property type="project" value="UniProtKB-KW"/>
</dbReference>
<evidence type="ECO:0000256" key="4">
    <source>
        <dbReference type="ARBA" id="ARBA00022833"/>
    </source>
</evidence>
<feature type="domain" description="Metallo-beta-lactamase" evidence="5">
    <location>
        <begin position="12"/>
        <end position="185"/>
    </location>
</feature>
<reference evidence="6" key="1">
    <citation type="submission" date="2020-10" db="EMBL/GenBank/DDBJ databases">
        <authorList>
            <person name="Gilroy R."/>
        </authorList>
    </citation>
    <scope>NUCLEOTIDE SEQUENCE</scope>
    <source>
        <strain evidence="6">1063</strain>
    </source>
</reference>
<dbReference type="EMBL" id="DVMN01000081">
    <property type="protein sequence ID" value="HIU21475.1"/>
    <property type="molecule type" value="Genomic_DNA"/>
</dbReference>
<evidence type="ECO:0000313" key="7">
    <source>
        <dbReference type="Proteomes" id="UP000824088"/>
    </source>
</evidence>
<dbReference type="InterPro" id="IPR001279">
    <property type="entry name" value="Metallo-B-lactamas"/>
</dbReference>
<keyword evidence="2" id="KW-0479">Metal-binding</keyword>
<dbReference type="Gene3D" id="3.60.15.10">
    <property type="entry name" value="Ribonuclease Z/Hydroxyacylglutathione hydrolase-like"/>
    <property type="match status" value="1"/>
</dbReference>
<dbReference type="PANTHER" id="PTHR46233:SF3">
    <property type="entry name" value="HYDROXYACYLGLUTATHIONE HYDROLASE GLOC"/>
    <property type="match status" value="1"/>
</dbReference>